<dbReference type="EMBL" id="BNJF01000006">
    <property type="protein sequence ID" value="GHO49924.1"/>
    <property type="molecule type" value="Genomic_DNA"/>
</dbReference>
<keyword evidence="3" id="KW-1185">Reference proteome</keyword>
<gene>
    <name evidence="2" type="ORF">KSX_80870</name>
</gene>
<dbReference type="InterPro" id="IPR000477">
    <property type="entry name" value="RT_dom"/>
</dbReference>
<dbReference type="InterPro" id="IPR043502">
    <property type="entry name" value="DNA/RNA_pol_sf"/>
</dbReference>
<dbReference type="AlphaFoldDB" id="A0A8J3ID62"/>
<organism evidence="2 3">
    <name type="scientific">Ktedonospora formicarum</name>
    <dbReference type="NCBI Taxonomy" id="2778364"/>
    <lineage>
        <taxon>Bacteria</taxon>
        <taxon>Bacillati</taxon>
        <taxon>Chloroflexota</taxon>
        <taxon>Ktedonobacteria</taxon>
        <taxon>Ktedonobacterales</taxon>
        <taxon>Ktedonobacteraceae</taxon>
        <taxon>Ktedonospora</taxon>
    </lineage>
</organism>
<evidence type="ECO:0000313" key="2">
    <source>
        <dbReference type="EMBL" id="GHO49924.1"/>
    </source>
</evidence>
<reference evidence="2" key="1">
    <citation type="submission" date="2020-10" db="EMBL/GenBank/DDBJ databases">
        <title>Taxonomic study of unclassified bacteria belonging to the class Ktedonobacteria.</title>
        <authorList>
            <person name="Yabe S."/>
            <person name="Wang C.M."/>
            <person name="Zheng Y."/>
            <person name="Sakai Y."/>
            <person name="Cavaletti L."/>
            <person name="Monciardini P."/>
            <person name="Donadio S."/>
        </authorList>
    </citation>
    <scope>NUCLEOTIDE SEQUENCE</scope>
    <source>
        <strain evidence="2">SOSP1-1</strain>
    </source>
</reference>
<accession>A0A8J3ID62</accession>
<dbReference type="Pfam" id="PF21368">
    <property type="entry name" value="AI2M-like_HNH"/>
    <property type="match status" value="1"/>
</dbReference>
<dbReference type="Proteomes" id="UP000612362">
    <property type="component" value="Unassembled WGS sequence"/>
</dbReference>
<dbReference type="PROSITE" id="PS50878">
    <property type="entry name" value="RT_POL"/>
    <property type="match status" value="1"/>
</dbReference>
<dbReference type="SUPFAM" id="SSF56672">
    <property type="entry name" value="DNA/RNA polymerases"/>
    <property type="match status" value="1"/>
</dbReference>
<name>A0A8J3ID62_9CHLR</name>
<dbReference type="InterPro" id="IPR049030">
    <property type="entry name" value="AI2M-like_HNH"/>
</dbReference>
<protein>
    <recommendedName>
        <fullName evidence="1">Reverse transcriptase domain-containing protein</fullName>
    </recommendedName>
</protein>
<evidence type="ECO:0000313" key="3">
    <source>
        <dbReference type="Proteomes" id="UP000612362"/>
    </source>
</evidence>
<dbReference type="PANTHER" id="PTHR34047:SF8">
    <property type="entry name" value="PROTEIN YKFC"/>
    <property type="match status" value="1"/>
</dbReference>
<proteinExistence type="predicted"/>
<dbReference type="Pfam" id="PF00078">
    <property type="entry name" value="RVT_1"/>
    <property type="match status" value="1"/>
</dbReference>
<comment type="caution">
    <text evidence="2">The sequence shown here is derived from an EMBL/GenBank/DDBJ whole genome shotgun (WGS) entry which is preliminary data.</text>
</comment>
<sequence>MQQPNALLTTLSKMTIKPEVTFDKLFQKLFNVELWLLAYQRIAPKPGNMTPGIDGETIDGAGLRLIQDAIADLKASRYKPIPVRRVYIPKPNGKQRPLGIPIFRDKLLGTVLKLILEAIYEPTFSKHSHGFRPERSCHTALEAVKRDMNGVRWWVEGDIKGYFDNVNHDTLLRVLSKKITDKRFLHLIGQFLKAGYVEDWRYHQTYSGVPQGGTLSPVLSNIYLNELDMTYNAEVRGFLGYYSLADNLKDAAGGVLWITMTSFFCTLAGKRKSSIKKVIKNLKKGPNRYVISLEKEGKGIKEYELVSSTKQLQKEKVTYGKIDLIPKTWVYQSRNELGKRLLATECEWCGIRGSQVEVHHIRKLGNLQGKAPWERQMIERRRKTMVLCVECHDELHAGTLSEKKKKLRKIRRAGYAEMYKSGSEGVSVKPDVAIH</sequence>
<dbReference type="PANTHER" id="PTHR34047">
    <property type="entry name" value="NUCLEAR INTRON MATURASE 1, MITOCHONDRIAL-RELATED"/>
    <property type="match status" value="1"/>
</dbReference>
<evidence type="ECO:0000259" key="1">
    <source>
        <dbReference type="PROSITE" id="PS50878"/>
    </source>
</evidence>
<dbReference type="GO" id="GO:0006397">
    <property type="term" value="P:mRNA processing"/>
    <property type="evidence" value="ECO:0007669"/>
    <property type="project" value="InterPro"/>
</dbReference>
<dbReference type="CDD" id="cd01651">
    <property type="entry name" value="RT_G2_intron"/>
    <property type="match status" value="1"/>
</dbReference>
<feature type="domain" description="Reverse transcriptase" evidence="1">
    <location>
        <begin position="69"/>
        <end position="324"/>
    </location>
</feature>
<dbReference type="InterPro" id="IPR051083">
    <property type="entry name" value="GrpII_Intron_Splice-Mob/Def"/>
</dbReference>